<name>A0A0F9VKC7_9ZZZZ</name>
<dbReference type="AlphaFoldDB" id="A0A0F9VKC7"/>
<organism evidence="1">
    <name type="scientific">marine sediment metagenome</name>
    <dbReference type="NCBI Taxonomy" id="412755"/>
    <lineage>
        <taxon>unclassified sequences</taxon>
        <taxon>metagenomes</taxon>
        <taxon>ecological metagenomes</taxon>
    </lineage>
</organism>
<accession>A0A0F9VKC7</accession>
<evidence type="ECO:0000313" key="1">
    <source>
        <dbReference type="EMBL" id="KKN73961.1"/>
    </source>
</evidence>
<protein>
    <submittedName>
        <fullName evidence="1">Uncharacterized protein</fullName>
    </submittedName>
</protein>
<proteinExistence type="predicted"/>
<sequence>MVDKKDKIHPFASKDGKTIDMNKMHTWVEKNVSWLTEWLTNVVTMEKAGMDKSTVTFQTFQIQLTNPPPLGIIQAGNAIKVLLIQQCITGRRAINPPQFQGFYQAVGRLPKNGDSILFTAIEWFKLNYIAGSNIMLAENSSIPKVAILRTTCAVNYIVQK</sequence>
<comment type="caution">
    <text evidence="1">The sequence shown here is derived from an EMBL/GenBank/DDBJ whole genome shotgun (WGS) entry which is preliminary data.</text>
</comment>
<dbReference type="EMBL" id="LAZR01000334">
    <property type="protein sequence ID" value="KKN73961.1"/>
    <property type="molecule type" value="Genomic_DNA"/>
</dbReference>
<reference evidence="1" key="1">
    <citation type="journal article" date="2015" name="Nature">
        <title>Complex archaea that bridge the gap between prokaryotes and eukaryotes.</title>
        <authorList>
            <person name="Spang A."/>
            <person name="Saw J.H."/>
            <person name="Jorgensen S.L."/>
            <person name="Zaremba-Niedzwiedzka K."/>
            <person name="Martijn J."/>
            <person name="Lind A.E."/>
            <person name="van Eijk R."/>
            <person name="Schleper C."/>
            <person name="Guy L."/>
            <person name="Ettema T.J."/>
        </authorList>
    </citation>
    <scope>NUCLEOTIDE SEQUENCE</scope>
</reference>
<gene>
    <name evidence="1" type="ORF">LCGC14_0395260</name>
</gene>